<evidence type="ECO:0000256" key="5">
    <source>
        <dbReference type="SAM" id="MobiDB-lite"/>
    </source>
</evidence>
<evidence type="ECO:0000313" key="9">
    <source>
        <dbReference type="Proteomes" id="UP001501468"/>
    </source>
</evidence>
<feature type="transmembrane region" description="Helical" evidence="6">
    <location>
        <begin position="365"/>
        <end position="395"/>
    </location>
</feature>
<keyword evidence="9" id="KW-1185">Reference proteome</keyword>
<keyword evidence="4 6" id="KW-0472">Membrane</keyword>
<keyword evidence="3 6" id="KW-1133">Transmembrane helix</keyword>
<evidence type="ECO:0000256" key="1">
    <source>
        <dbReference type="ARBA" id="ARBA00004141"/>
    </source>
</evidence>
<evidence type="ECO:0000256" key="3">
    <source>
        <dbReference type="ARBA" id="ARBA00022989"/>
    </source>
</evidence>
<dbReference type="InterPro" id="IPR051533">
    <property type="entry name" value="WaaL-like"/>
</dbReference>
<proteinExistence type="predicted"/>
<feature type="transmembrane region" description="Helical" evidence="6">
    <location>
        <begin position="112"/>
        <end position="128"/>
    </location>
</feature>
<protein>
    <recommendedName>
        <fullName evidence="7">O-antigen ligase-related domain-containing protein</fullName>
    </recommendedName>
</protein>
<feature type="transmembrane region" description="Helical" evidence="6">
    <location>
        <begin position="176"/>
        <end position="197"/>
    </location>
</feature>
<evidence type="ECO:0000259" key="7">
    <source>
        <dbReference type="Pfam" id="PF04932"/>
    </source>
</evidence>
<feature type="transmembrane region" description="Helical" evidence="6">
    <location>
        <begin position="37"/>
        <end position="63"/>
    </location>
</feature>
<accession>A0ABP7E149</accession>
<gene>
    <name evidence="8" type="ORF">GCM10022399_31000</name>
</gene>
<comment type="subcellular location">
    <subcellularLocation>
        <location evidence="1">Membrane</location>
        <topology evidence="1">Multi-pass membrane protein</topology>
    </subcellularLocation>
</comment>
<dbReference type="PANTHER" id="PTHR37422">
    <property type="entry name" value="TEICHURONIC ACID BIOSYNTHESIS PROTEIN TUAE"/>
    <property type="match status" value="1"/>
</dbReference>
<evidence type="ECO:0000256" key="4">
    <source>
        <dbReference type="ARBA" id="ARBA00023136"/>
    </source>
</evidence>
<dbReference type="InterPro" id="IPR007016">
    <property type="entry name" value="O-antigen_ligase-rel_domated"/>
</dbReference>
<evidence type="ECO:0000313" key="8">
    <source>
        <dbReference type="EMBL" id="GAA3711986.1"/>
    </source>
</evidence>
<reference evidence="9" key="1">
    <citation type="journal article" date="2019" name="Int. J. Syst. Evol. Microbiol.">
        <title>The Global Catalogue of Microorganisms (GCM) 10K type strain sequencing project: providing services to taxonomists for standard genome sequencing and annotation.</title>
        <authorList>
            <consortium name="The Broad Institute Genomics Platform"/>
            <consortium name="The Broad Institute Genome Sequencing Center for Infectious Disease"/>
            <person name="Wu L."/>
            <person name="Ma J."/>
        </authorList>
    </citation>
    <scope>NUCLEOTIDE SEQUENCE [LARGE SCALE GENOMIC DNA]</scope>
    <source>
        <strain evidence="9">JCM 17125</strain>
    </source>
</reference>
<feature type="domain" description="O-antigen ligase-related" evidence="7">
    <location>
        <begin position="214"/>
        <end position="342"/>
    </location>
</feature>
<dbReference type="EMBL" id="BAABDC010000005">
    <property type="protein sequence ID" value="GAA3711986.1"/>
    <property type="molecule type" value="Genomic_DNA"/>
</dbReference>
<feature type="transmembrane region" description="Helical" evidence="6">
    <location>
        <begin position="84"/>
        <end position="106"/>
    </location>
</feature>
<feature type="region of interest" description="Disordered" evidence="5">
    <location>
        <begin position="410"/>
        <end position="456"/>
    </location>
</feature>
<evidence type="ECO:0000256" key="2">
    <source>
        <dbReference type="ARBA" id="ARBA00022692"/>
    </source>
</evidence>
<keyword evidence="2 6" id="KW-0812">Transmembrane</keyword>
<feature type="transmembrane region" description="Helical" evidence="6">
    <location>
        <begin position="140"/>
        <end position="156"/>
    </location>
</feature>
<sequence>MAGIAAATVTLAHALPGSSALICVVAASLGAAWVGRSLLIGLLFAAILALGVPEAAYAPYLLALPNVLWRGRSAELAHVRPRTLTWPSVLLGMLLLVVALVTTLRASSDSDYLLLQVTAVGWVAFNVVSARRFSALRQCLPQLAAGLLGICLVYAAESSSVAGAGGPNAWAASGYLAGWINRNALAVVFSVVTLYFLDRGLRSGPRAAYLTMCAGAAAATALTFSRSGYLALVIGVIVCVYRGRKKILLLAPLAVLGTQYLSAPILERVEYTSASGGLDASSSLRLELWQVAWDLALEHPFTGVGIQSLADEFRSRQFGDELVFAHNTFLTVLAAYGLVLPLLVAVAVSVRAYGRRREGHADGRWAAVLSVAVSSIFGEPLLTVATLVAILPFLAVTWIIGEHLDEALENPTSQRNGQRGYMVPVASAGTGPQGPQSGSHHDRGGTSHRAAAQGRI</sequence>
<dbReference type="Proteomes" id="UP001501468">
    <property type="component" value="Unassembled WGS sequence"/>
</dbReference>
<name>A0ABP7E149_9MICO</name>
<organism evidence="8 9">
    <name type="scientific">Terrabacter ginsenosidimutans</name>
    <dbReference type="NCBI Taxonomy" id="490575"/>
    <lineage>
        <taxon>Bacteria</taxon>
        <taxon>Bacillati</taxon>
        <taxon>Actinomycetota</taxon>
        <taxon>Actinomycetes</taxon>
        <taxon>Micrococcales</taxon>
        <taxon>Intrasporangiaceae</taxon>
        <taxon>Terrabacter</taxon>
    </lineage>
</organism>
<comment type="caution">
    <text evidence="8">The sequence shown here is derived from an EMBL/GenBank/DDBJ whole genome shotgun (WGS) entry which is preliminary data.</text>
</comment>
<dbReference type="PANTHER" id="PTHR37422:SF23">
    <property type="entry name" value="TEICHURONIC ACID BIOSYNTHESIS PROTEIN TUAE"/>
    <property type="match status" value="1"/>
</dbReference>
<feature type="transmembrane region" description="Helical" evidence="6">
    <location>
        <begin position="209"/>
        <end position="238"/>
    </location>
</feature>
<feature type="transmembrane region" description="Helical" evidence="6">
    <location>
        <begin position="329"/>
        <end position="353"/>
    </location>
</feature>
<evidence type="ECO:0000256" key="6">
    <source>
        <dbReference type="SAM" id="Phobius"/>
    </source>
</evidence>
<dbReference type="Pfam" id="PF04932">
    <property type="entry name" value="Wzy_C"/>
    <property type="match status" value="1"/>
</dbReference>